<organism evidence="5 6">
    <name type="scientific">Natronococcus jeotgali DSM 18795</name>
    <dbReference type="NCBI Taxonomy" id="1227498"/>
    <lineage>
        <taxon>Archaea</taxon>
        <taxon>Methanobacteriati</taxon>
        <taxon>Methanobacteriota</taxon>
        <taxon>Stenosarchaea group</taxon>
        <taxon>Halobacteria</taxon>
        <taxon>Halobacteriales</taxon>
        <taxon>Natrialbaceae</taxon>
        <taxon>Natronococcus</taxon>
    </lineage>
</organism>
<dbReference type="OrthoDB" id="265568at2157"/>
<name>L9WZP8_9EURY</name>
<feature type="compositionally biased region" description="Basic and acidic residues" evidence="3">
    <location>
        <begin position="136"/>
        <end position="154"/>
    </location>
</feature>
<dbReference type="PROSITE" id="PS51318">
    <property type="entry name" value="TAT"/>
    <property type="match status" value="1"/>
</dbReference>
<feature type="compositionally biased region" description="Acidic residues" evidence="3">
    <location>
        <begin position="33"/>
        <end position="46"/>
    </location>
</feature>
<feature type="region of interest" description="Disordered" evidence="3">
    <location>
        <begin position="129"/>
        <end position="189"/>
    </location>
</feature>
<evidence type="ECO:0000256" key="2">
    <source>
        <dbReference type="ARBA" id="ARBA00023008"/>
    </source>
</evidence>
<comment type="caution">
    <text evidence="5">The sequence shown here is derived from an EMBL/GenBank/DDBJ whole genome shotgun (WGS) entry which is preliminary data.</text>
</comment>
<dbReference type="Gene3D" id="2.60.40.420">
    <property type="entry name" value="Cupredoxins - blue copper proteins"/>
    <property type="match status" value="1"/>
</dbReference>
<dbReference type="SUPFAM" id="SSF49503">
    <property type="entry name" value="Cupredoxins"/>
    <property type="match status" value="1"/>
</dbReference>
<feature type="domain" description="Blue (type 1) copper" evidence="4">
    <location>
        <begin position="86"/>
        <end position="148"/>
    </location>
</feature>
<dbReference type="Proteomes" id="UP000011531">
    <property type="component" value="Unassembled WGS sequence"/>
</dbReference>
<dbReference type="STRING" id="1227498.C492_16903"/>
<feature type="compositionally biased region" description="Basic and acidic residues" evidence="3">
    <location>
        <begin position="165"/>
        <end position="189"/>
    </location>
</feature>
<accession>L9WZP8</accession>
<dbReference type="RefSeq" id="WP_008425642.1">
    <property type="nucleotide sequence ID" value="NZ_AOIA01000143.1"/>
</dbReference>
<proteinExistence type="predicted"/>
<dbReference type="AlphaFoldDB" id="L9WZP8"/>
<keyword evidence="6" id="KW-1185">Reference proteome</keyword>
<dbReference type="InterPro" id="IPR000923">
    <property type="entry name" value="BlueCu_1"/>
</dbReference>
<keyword evidence="1" id="KW-0479">Metal-binding</keyword>
<gene>
    <name evidence="5" type="ORF">C492_16903</name>
</gene>
<reference evidence="5 6" key="1">
    <citation type="journal article" date="2014" name="PLoS Genet.">
        <title>Phylogenetically driven sequencing of extremely halophilic archaea reveals strategies for static and dynamic osmo-response.</title>
        <authorList>
            <person name="Becker E.A."/>
            <person name="Seitzer P.M."/>
            <person name="Tritt A."/>
            <person name="Larsen D."/>
            <person name="Krusor M."/>
            <person name="Yao A.I."/>
            <person name="Wu D."/>
            <person name="Madern D."/>
            <person name="Eisen J.A."/>
            <person name="Darling A.E."/>
            <person name="Facciotti M.T."/>
        </authorList>
    </citation>
    <scope>NUCLEOTIDE SEQUENCE [LARGE SCALE GENOMIC DNA]</scope>
    <source>
        <strain evidence="5 6">DSM 18795</strain>
    </source>
</reference>
<dbReference type="EMBL" id="AOIA01000143">
    <property type="protein sequence ID" value="ELY53843.1"/>
    <property type="molecule type" value="Genomic_DNA"/>
</dbReference>
<evidence type="ECO:0000313" key="6">
    <source>
        <dbReference type="Proteomes" id="UP000011531"/>
    </source>
</evidence>
<evidence type="ECO:0000313" key="5">
    <source>
        <dbReference type="EMBL" id="ELY53843.1"/>
    </source>
</evidence>
<dbReference type="Pfam" id="PF00127">
    <property type="entry name" value="Copper-bind"/>
    <property type="match status" value="1"/>
</dbReference>
<evidence type="ECO:0000259" key="4">
    <source>
        <dbReference type="Pfam" id="PF00127"/>
    </source>
</evidence>
<dbReference type="GO" id="GO:0009055">
    <property type="term" value="F:electron transfer activity"/>
    <property type="evidence" value="ECO:0007669"/>
    <property type="project" value="InterPro"/>
</dbReference>
<dbReference type="InterPro" id="IPR008972">
    <property type="entry name" value="Cupredoxin"/>
</dbReference>
<protein>
    <submittedName>
        <fullName evidence="5">Blue copper domain protein</fullName>
    </submittedName>
</protein>
<feature type="compositionally biased region" description="Acidic residues" evidence="3">
    <location>
        <begin position="155"/>
        <end position="164"/>
    </location>
</feature>
<dbReference type="GO" id="GO:0005507">
    <property type="term" value="F:copper ion binding"/>
    <property type="evidence" value="ECO:0007669"/>
    <property type="project" value="InterPro"/>
</dbReference>
<sequence>MALDTGQTRRRTLQLAALALAAGGTGVAAAQDGGDDEDDSEDDAGEEAERTVILGARSSYWYGLEPPEIEGEENPTLDLGSDGEVEIVWINLDGALHNLALEDADGERLEVSEETETPGEAVSMTVDADGSAAEYYCEHHPDSMRGDVGERNDGADESDDDGDSDDGHDRDRDRDHDHEHDGNRSDDDR</sequence>
<keyword evidence="2" id="KW-0186">Copper</keyword>
<dbReference type="InterPro" id="IPR006311">
    <property type="entry name" value="TAT_signal"/>
</dbReference>
<evidence type="ECO:0000256" key="1">
    <source>
        <dbReference type="ARBA" id="ARBA00022723"/>
    </source>
</evidence>
<feature type="region of interest" description="Disordered" evidence="3">
    <location>
        <begin position="24"/>
        <end position="48"/>
    </location>
</feature>
<evidence type="ECO:0000256" key="3">
    <source>
        <dbReference type="SAM" id="MobiDB-lite"/>
    </source>
</evidence>